<dbReference type="InterPro" id="IPR034260">
    <property type="entry name" value="Yme2_RRM"/>
</dbReference>
<keyword evidence="4 11" id="KW-0507">mRNA processing</keyword>
<keyword evidence="9" id="KW-0472">Membrane</keyword>
<dbReference type="InterPro" id="IPR018850">
    <property type="entry name" value="Mt_escape_2_C"/>
</dbReference>
<dbReference type="CDD" id="cd12433">
    <property type="entry name" value="RRM_Yme2p_like"/>
    <property type="match status" value="1"/>
</dbReference>
<evidence type="ECO:0000256" key="10">
    <source>
        <dbReference type="ARBA" id="ARBA00025276"/>
    </source>
</evidence>
<dbReference type="OrthoDB" id="10267654at2759"/>
<evidence type="ECO:0000256" key="3">
    <source>
        <dbReference type="ARBA" id="ARBA00020222"/>
    </source>
</evidence>
<gene>
    <name evidence="13" type="ORF">CANTADRAFT_89529</name>
</gene>
<proteinExistence type="inferred from homology"/>
<protein>
    <recommendedName>
        <fullName evidence="3 11">Mitochondrial escape protein 2</fullName>
    </recommendedName>
</protein>
<evidence type="ECO:0000256" key="9">
    <source>
        <dbReference type="ARBA" id="ARBA00023136"/>
    </source>
</evidence>
<dbReference type="Pfam" id="PF10443">
    <property type="entry name" value="RNA12"/>
    <property type="match status" value="1"/>
</dbReference>
<comment type="similarity">
    <text evidence="2 11">Belongs to the YME2 family.</text>
</comment>
<comment type="function">
    <text evidence="10 11">Plays a role in maintaining the mitochondrial genome and in controlling the mtDNA escape. Involved in the regulation of mtDNA nucleotide structure and number. May have a dispensable role in early maturation of pre-rRNA.</text>
</comment>
<evidence type="ECO:0000256" key="2">
    <source>
        <dbReference type="ARBA" id="ARBA00010320"/>
    </source>
</evidence>
<reference evidence="14" key="1">
    <citation type="submission" date="2016-05" db="EMBL/GenBank/DDBJ databases">
        <title>Comparative genomics of biotechnologically important yeasts.</title>
        <authorList>
            <consortium name="DOE Joint Genome Institute"/>
            <person name="Riley R."/>
            <person name="Haridas S."/>
            <person name="Wolfe K.H."/>
            <person name="Lopes M.R."/>
            <person name="Hittinger C.T."/>
            <person name="Goker M."/>
            <person name="Salamov A."/>
            <person name="Wisecaver J."/>
            <person name="Long T.M."/>
            <person name="Aerts A.L."/>
            <person name="Barry K."/>
            <person name="Choi C."/>
            <person name="Clum A."/>
            <person name="Coughlan A.Y."/>
            <person name="Deshpande S."/>
            <person name="Douglass A.P."/>
            <person name="Hanson S.J."/>
            <person name="Klenk H.-P."/>
            <person name="Labutti K."/>
            <person name="Lapidus A."/>
            <person name="Lindquist E."/>
            <person name="Lipzen A."/>
            <person name="Meier-Kolthoff J.P."/>
            <person name="Ohm R.A."/>
            <person name="Otillar R.P."/>
            <person name="Pangilinan J."/>
            <person name="Peng Y."/>
            <person name="Rokas A."/>
            <person name="Rosa C.A."/>
            <person name="Scheuner C."/>
            <person name="Sibirny A.A."/>
            <person name="Slot J.C."/>
            <person name="Stielow J.B."/>
            <person name="Sun H."/>
            <person name="Kurtzman C.P."/>
            <person name="Blackwell M."/>
            <person name="Grigoriev I.V."/>
            <person name="Jeffries T.W."/>
        </authorList>
    </citation>
    <scope>NUCLEOTIDE SEQUENCE [LARGE SCALE GENOMIC DNA]</scope>
    <source>
        <strain evidence="14">NRRL Y-17324</strain>
    </source>
</reference>
<sequence length="860" mass="98553">MLLFRAPVAQAVFRTNGWRFALSQAGPLLTRNYSSDVKEFKQEADTNESDDSASTTGVIDQELSETVLYFDHVYPWSTSNSNIKQYLRFVLSPIQNGFSKEDVHNKITKLSSPLPLGAKITDLVPLQRDCGAFVKFQVPKDVTTKDFIVQIKSNLQKHRDQYNQNIFRKVFNKMYHHFPSVYAVKGTPWIEDLRRFPSLKLKVIFEGPSLTEEELYVLFRRYGLIVDIIPGSESATLIFRLIRSAICAKNCVTGITLNKAETTLHLQYIPIKRVNYIADFVINHQRIAIPVIIALLATIAVLIFDPIREWCIEQKITKKFYLSSYKDNKFVKCMSSPFKTIKSWLNNSYDYIDQQIHALEGDKHEEDSDPAVELKMGTLWSERFEKAKQLKLWIYENINTYIVIKGPKGSGKEEFVLEHALTDDQNLNRHYLVVNCDALSKSRSDSSLIRNASNELGYFPVFTWANSISQFIDLGVQGLTGQKSGLSESKESQIKNMFSLTSQAIRKVALADYEKYKKSVVKKNSKIPEGQEMIQVLKEDEYLQHFPEVKPIIVVNHFARKSESTANDFIYPMVAEWTSNLIQNNLAHVIYITSDVGSIQHLNDSLPNQVFKTISLSDASRQNAKQYLLNQLKLQDSRSIEGCLEPLGGRMLDLQSFVRRIKSGEAPQDAIEEMVSQAAEQITTFFLNNHRLDKDVDNNWTPAQIWTIMKLLTECGEINYEKLVNFPLFNNSDDTLSTLSTLEKFDLISLTRDKGMLDKIQMGRPLFNAAFKNLIEDLRIYKMYEIDLLQSLIKVENAKIKKHEEELIAISTVGGVENRLSYLTKKIESSNSTVVEYESKIAEIKKMKEKTEGRGFFKLF</sequence>
<keyword evidence="5" id="KW-0812">Transmembrane</keyword>
<evidence type="ECO:0000256" key="7">
    <source>
        <dbReference type="ARBA" id="ARBA00022989"/>
    </source>
</evidence>
<dbReference type="GO" id="GO:0005743">
    <property type="term" value="C:mitochondrial inner membrane"/>
    <property type="evidence" value="ECO:0007669"/>
    <property type="project" value="UniProtKB-SubCell"/>
</dbReference>
<evidence type="ECO:0000256" key="4">
    <source>
        <dbReference type="ARBA" id="ARBA00022664"/>
    </source>
</evidence>
<evidence type="ECO:0000256" key="11">
    <source>
        <dbReference type="RuleBase" id="RU367108"/>
    </source>
</evidence>
<evidence type="ECO:0000256" key="6">
    <source>
        <dbReference type="ARBA" id="ARBA00022792"/>
    </source>
</evidence>
<keyword evidence="7" id="KW-1133">Transmembrane helix</keyword>
<evidence type="ECO:0000313" key="14">
    <source>
        <dbReference type="Proteomes" id="UP000094285"/>
    </source>
</evidence>
<dbReference type="GO" id="GO:0006397">
    <property type="term" value="P:mRNA processing"/>
    <property type="evidence" value="ECO:0007669"/>
    <property type="project" value="UniProtKB-UniRule"/>
</dbReference>
<keyword evidence="14" id="KW-1185">Reference proteome</keyword>
<dbReference type="PANTHER" id="PTHR32198:SF2">
    <property type="entry name" value="MITOCHONDRIAL ESCAPE PROTEIN 2"/>
    <property type="match status" value="1"/>
</dbReference>
<dbReference type="RefSeq" id="XP_020065040.1">
    <property type="nucleotide sequence ID" value="XM_020211579.1"/>
</dbReference>
<dbReference type="STRING" id="984487.A0A1E4SK97"/>
<organism evidence="13 14">
    <name type="scientific">Suhomyces tanzawaensis NRRL Y-17324</name>
    <dbReference type="NCBI Taxonomy" id="984487"/>
    <lineage>
        <taxon>Eukaryota</taxon>
        <taxon>Fungi</taxon>
        <taxon>Dikarya</taxon>
        <taxon>Ascomycota</taxon>
        <taxon>Saccharomycotina</taxon>
        <taxon>Pichiomycetes</taxon>
        <taxon>Debaryomycetaceae</taxon>
        <taxon>Suhomyces</taxon>
    </lineage>
</organism>
<dbReference type="AlphaFoldDB" id="A0A1E4SK97"/>
<keyword evidence="8 11" id="KW-0496">Mitochondrion</keyword>
<evidence type="ECO:0000256" key="1">
    <source>
        <dbReference type="ARBA" id="ARBA00004434"/>
    </source>
</evidence>
<accession>A0A1E4SK97</accession>
<dbReference type="InterPro" id="IPR039627">
    <property type="entry name" value="Yme2_C"/>
</dbReference>
<name>A0A1E4SK97_9ASCO</name>
<feature type="domain" description="Mitochondrial escape protein 2 C-terminal" evidence="12">
    <location>
        <begin position="383"/>
        <end position="812"/>
    </location>
</feature>
<dbReference type="Proteomes" id="UP000094285">
    <property type="component" value="Unassembled WGS sequence"/>
</dbReference>
<evidence type="ECO:0000313" key="13">
    <source>
        <dbReference type="EMBL" id="ODV79918.1"/>
    </source>
</evidence>
<keyword evidence="11" id="KW-0694">RNA-binding</keyword>
<dbReference type="PANTHER" id="PTHR32198">
    <property type="entry name" value="MITOCHONDRIAL ESCAPE PROTEIN 2"/>
    <property type="match status" value="1"/>
</dbReference>
<keyword evidence="6 11" id="KW-0999">Mitochondrion inner membrane</keyword>
<evidence type="ECO:0000259" key="12">
    <source>
        <dbReference type="Pfam" id="PF10443"/>
    </source>
</evidence>
<dbReference type="EMBL" id="KV453911">
    <property type="protein sequence ID" value="ODV79918.1"/>
    <property type="molecule type" value="Genomic_DNA"/>
</dbReference>
<evidence type="ECO:0000256" key="5">
    <source>
        <dbReference type="ARBA" id="ARBA00022692"/>
    </source>
</evidence>
<evidence type="ECO:0000256" key="8">
    <source>
        <dbReference type="ARBA" id="ARBA00023128"/>
    </source>
</evidence>
<dbReference type="GeneID" id="30985715"/>
<comment type="subcellular location">
    <subcellularLocation>
        <location evidence="1 11">Mitochondrion inner membrane</location>
        <topology evidence="1 11">Single-pass membrane protein</topology>
    </subcellularLocation>
</comment>
<dbReference type="GO" id="GO:0003723">
    <property type="term" value="F:RNA binding"/>
    <property type="evidence" value="ECO:0007669"/>
    <property type="project" value="UniProtKB-UniRule"/>
</dbReference>